<proteinExistence type="predicted"/>
<comment type="caution">
    <text evidence="1">The sequence shown here is derived from an EMBL/GenBank/DDBJ whole genome shotgun (WGS) entry which is preliminary data.</text>
</comment>
<sequence length="386" mass="46299">MHRYYKIITELFQQSNILDKIKIFENYFTKDDNVRIFLFDEVKSNVDDSFQNIKFNQYQLLGLSDYTKTWVLDSKFIGLETREILFGKLAHLDLNILGFLEQLSEGRLKNHPDDFIALLNHMKKYQFDYSDFISLIERSSSTIEDANKLANMLFNYAKFSNSGTTIYNFHQYELSNEEYCWVKEQYDIIRNGIEHSFIHYDVIKCLLLKAFLIKQDKKITNKFEKWLEYSLDTLGIYVEFESFLMFRYFEVNNKDRIFKKIMTYSKKTVSQISSTVWDIGHVRLMERAFLEDNKLSSTIYFSYFVSNDQAFTEILSYNPVRMFAIFDENYIVLREKNLYDFCDDPKLLNKVSNEKRKLKSPNFINKEIQTMISEIENRQSEIFDIF</sequence>
<dbReference type="RefSeq" id="WP_168549915.1">
    <property type="nucleotide sequence ID" value="NZ_JAAXPR010000025.1"/>
</dbReference>
<keyword evidence="2" id="KW-1185">Reference proteome</keyword>
<dbReference type="EMBL" id="JAAXPR010000025">
    <property type="protein sequence ID" value="NKZ21183.1"/>
    <property type="molecule type" value="Genomic_DNA"/>
</dbReference>
<accession>A0A7X6S1F1</accession>
<evidence type="ECO:0000313" key="1">
    <source>
        <dbReference type="EMBL" id="NKZ21183.1"/>
    </source>
</evidence>
<organism evidence="1 2">
    <name type="scientific">Streptococcus ovuberis</name>
    <dbReference type="NCBI Taxonomy" id="1936207"/>
    <lineage>
        <taxon>Bacteria</taxon>
        <taxon>Bacillati</taxon>
        <taxon>Bacillota</taxon>
        <taxon>Bacilli</taxon>
        <taxon>Lactobacillales</taxon>
        <taxon>Streptococcaceae</taxon>
        <taxon>Streptococcus</taxon>
    </lineage>
</organism>
<protein>
    <submittedName>
        <fullName evidence="1">Uncharacterized protein</fullName>
    </submittedName>
</protein>
<name>A0A7X6S1F1_9STRE</name>
<evidence type="ECO:0000313" key="2">
    <source>
        <dbReference type="Proteomes" id="UP000522720"/>
    </source>
</evidence>
<gene>
    <name evidence="1" type="ORF">HF992_10155</name>
</gene>
<dbReference type="AlphaFoldDB" id="A0A7X6S1F1"/>
<reference evidence="1 2" key="1">
    <citation type="submission" date="2020-04" db="EMBL/GenBank/DDBJ databases">
        <title>MicrobeNet Type strains.</title>
        <authorList>
            <person name="Nicholson A.C."/>
        </authorList>
    </citation>
    <scope>NUCLEOTIDE SEQUENCE [LARGE SCALE GENOMIC DNA]</scope>
    <source>
        <strain evidence="1 2">CCUG 69612</strain>
    </source>
</reference>
<dbReference type="Proteomes" id="UP000522720">
    <property type="component" value="Unassembled WGS sequence"/>
</dbReference>